<comment type="similarity">
    <text evidence="1 7 8">Belongs to the universal ribosomal protein uS5 family.</text>
</comment>
<dbReference type="NCBIfam" id="TIGR01021">
    <property type="entry name" value="rpsE_bact"/>
    <property type="match status" value="1"/>
</dbReference>
<accession>A0A519BCZ8</accession>
<evidence type="ECO:0000256" key="4">
    <source>
        <dbReference type="ARBA" id="ARBA00022980"/>
    </source>
</evidence>
<dbReference type="Gene3D" id="3.30.230.10">
    <property type="match status" value="1"/>
</dbReference>
<evidence type="ECO:0000256" key="2">
    <source>
        <dbReference type="ARBA" id="ARBA00022730"/>
    </source>
</evidence>
<dbReference type="Proteomes" id="UP000320813">
    <property type="component" value="Unassembled WGS sequence"/>
</dbReference>
<name>A0A519BCZ8_9DELT</name>
<proteinExistence type="inferred from homology"/>
<evidence type="ECO:0000256" key="8">
    <source>
        <dbReference type="RuleBase" id="RU003823"/>
    </source>
</evidence>
<evidence type="ECO:0000256" key="6">
    <source>
        <dbReference type="ARBA" id="ARBA00035255"/>
    </source>
</evidence>
<organism evidence="10 11">
    <name type="scientific">Candidatus Acidulodesulfobacterium ferriphilum</name>
    <dbReference type="NCBI Taxonomy" id="2597223"/>
    <lineage>
        <taxon>Bacteria</taxon>
        <taxon>Deltaproteobacteria</taxon>
        <taxon>Candidatus Acidulodesulfobacterales</taxon>
        <taxon>Candidatus Acidulodesulfobacterium</taxon>
    </lineage>
</organism>
<dbReference type="InterPro" id="IPR000851">
    <property type="entry name" value="Ribosomal_uS5"/>
</dbReference>
<dbReference type="GO" id="GO:0005737">
    <property type="term" value="C:cytoplasm"/>
    <property type="evidence" value="ECO:0007669"/>
    <property type="project" value="UniProtKB-ARBA"/>
</dbReference>
<evidence type="ECO:0000313" key="10">
    <source>
        <dbReference type="EMBL" id="RZD15152.1"/>
    </source>
</evidence>
<dbReference type="EMBL" id="SGBD01000001">
    <property type="protein sequence ID" value="RZD15152.1"/>
    <property type="molecule type" value="Genomic_DNA"/>
</dbReference>
<dbReference type="SUPFAM" id="SSF54768">
    <property type="entry name" value="dsRNA-binding domain-like"/>
    <property type="match status" value="1"/>
</dbReference>
<dbReference type="InterPro" id="IPR005324">
    <property type="entry name" value="Ribosomal_uS5_C"/>
</dbReference>
<gene>
    <name evidence="7" type="primary">rpsE</name>
    <name evidence="10" type="ORF">EVJ47_02445</name>
</gene>
<evidence type="ECO:0000256" key="5">
    <source>
        <dbReference type="ARBA" id="ARBA00023274"/>
    </source>
</evidence>
<dbReference type="FunFam" id="3.30.160.20:FF:000001">
    <property type="entry name" value="30S ribosomal protein S5"/>
    <property type="match status" value="1"/>
</dbReference>
<comment type="caution">
    <text evidence="10">The sequence shown here is derived from an EMBL/GenBank/DDBJ whole genome shotgun (WGS) entry which is preliminary data.</text>
</comment>
<comment type="subunit">
    <text evidence="7">Part of the 30S ribosomal subunit. Contacts proteins S4 and S8.</text>
</comment>
<dbReference type="SUPFAM" id="SSF54211">
    <property type="entry name" value="Ribosomal protein S5 domain 2-like"/>
    <property type="match status" value="1"/>
</dbReference>
<dbReference type="HAMAP" id="MF_01307_B">
    <property type="entry name" value="Ribosomal_uS5_B"/>
    <property type="match status" value="1"/>
</dbReference>
<protein>
    <recommendedName>
        <fullName evidence="6 7">Small ribosomal subunit protein uS5</fullName>
    </recommendedName>
</protein>
<dbReference type="Gene3D" id="3.30.160.20">
    <property type="match status" value="1"/>
</dbReference>
<dbReference type="GO" id="GO:0003735">
    <property type="term" value="F:structural constituent of ribosome"/>
    <property type="evidence" value="ECO:0007669"/>
    <property type="project" value="UniProtKB-UniRule"/>
</dbReference>
<dbReference type="AlphaFoldDB" id="A0A519BCZ8"/>
<dbReference type="GO" id="GO:0006412">
    <property type="term" value="P:translation"/>
    <property type="evidence" value="ECO:0007669"/>
    <property type="project" value="UniProtKB-UniRule"/>
</dbReference>
<dbReference type="GO" id="GO:0015935">
    <property type="term" value="C:small ribosomal subunit"/>
    <property type="evidence" value="ECO:0007669"/>
    <property type="project" value="InterPro"/>
</dbReference>
<dbReference type="GO" id="GO:0019843">
    <property type="term" value="F:rRNA binding"/>
    <property type="evidence" value="ECO:0007669"/>
    <property type="project" value="UniProtKB-UniRule"/>
</dbReference>
<sequence>MQKTGIEDLNIQDKVIHVSRVAKVVKGGRRFGFSALVVVGDPEANFVGIGLGKAKEVPEAIRKGSEQAKKNMIRVKVHKNTIPHEQYGKDGAGYVFMKPAPEGTGIIAGGAMRAIFELSGIKNVYAKSIGSSNPHNVANATLKCISSFYFKGELLKRRKNKSLS</sequence>
<dbReference type="FunFam" id="3.30.230.10:FF:000002">
    <property type="entry name" value="30S ribosomal protein S5"/>
    <property type="match status" value="1"/>
</dbReference>
<keyword evidence="3 7" id="KW-0694">RNA-binding</keyword>
<dbReference type="InterPro" id="IPR014721">
    <property type="entry name" value="Ribsml_uS5_D2-typ_fold_subgr"/>
</dbReference>
<keyword evidence="5 7" id="KW-0687">Ribonucleoprotein</keyword>
<feature type="domain" description="S5 DRBM" evidence="9">
    <location>
        <begin position="11"/>
        <end position="75"/>
    </location>
</feature>
<dbReference type="Pfam" id="PF00333">
    <property type="entry name" value="Ribosomal_S5"/>
    <property type="match status" value="1"/>
</dbReference>
<comment type="domain">
    <text evidence="7">The N-terminal domain interacts with the head of the 30S subunit; the C-terminal domain interacts with the body and contacts protein S4. The interaction surface between S4 and S5 is involved in control of translational fidelity.</text>
</comment>
<evidence type="ECO:0000313" key="11">
    <source>
        <dbReference type="Proteomes" id="UP000320813"/>
    </source>
</evidence>
<dbReference type="GO" id="GO:0042254">
    <property type="term" value="P:ribosome biogenesis"/>
    <property type="evidence" value="ECO:0007669"/>
    <property type="project" value="UniProtKB-ARBA"/>
</dbReference>
<comment type="function">
    <text evidence="7">With S4 and S12 plays an important role in translational accuracy.</text>
</comment>
<dbReference type="InterPro" id="IPR020568">
    <property type="entry name" value="Ribosomal_Su5_D2-typ_SF"/>
</dbReference>
<dbReference type="PANTHER" id="PTHR48277">
    <property type="entry name" value="MITOCHONDRIAL RIBOSOMAL PROTEIN S5"/>
    <property type="match status" value="1"/>
</dbReference>
<dbReference type="InterPro" id="IPR005712">
    <property type="entry name" value="Ribosomal_uS5_bac-type"/>
</dbReference>
<keyword evidence="4 7" id="KW-0689">Ribosomal protein</keyword>
<dbReference type="InterPro" id="IPR013810">
    <property type="entry name" value="Ribosomal_uS5_N"/>
</dbReference>
<dbReference type="Pfam" id="PF03719">
    <property type="entry name" value="Ribosomal_S5_C"/>
    <property type="match status" value="1"/>
</dbReference>
<reference evidence="10 11" key="1">
    <citation type="submission" date="2019-01" db="EMBL/GenBank/DDBJ databases">
        <title>Insights into ecological role of a new deltaproteobacterial order Candidatus Sinidesulfobacterales (Sva0485) by metagenomics and metatranscriptomics.</title>
        <authorList>
            <person name="Tan S."/>
            <person name="Liu J."/>
            <person name="Fang Y."/>
            <person name="Hedlund B.P."/>
            <person name="Lian Z.H."/>
            <person name="Huang L.Y."/>
            <person name="Li J.T."/>
            <person name="Huang L.N."/>
            <person name="Li W.J."/>
            <person name="Jiang H.C."/>
            <person name="Dong H.L."/>
            <person name="Shu W.S."/>
        </authorList>
    </citation>
    <scope>NUCLEOTIDE SEQUENCE [LARGE SCALE GENOMIC DNA]</scope>
    <source>
        <strain evidence="10">AP3</strain>
    </source>
</reference>
<dbReference type="PANTHER" id="PTHR48277:SF1">
    <property type="entry name" value="MITOCHONDRIAL RIBOSOMAL PROTEIN S5"/>
    <property type="match status" value="1"/>
</dbReference>
<comment type="function">
    <text evidence="7">Located at the back of the 30S subunit body where it stabilizes the conformation of the head with respect to the body.</text>
</comment>
<evidence type="ECO:0000259" key="9">
    <source>
        <dbReference type="PROSITE" id="PS50881"/>
    </source>
</evidence>
<evidence type="ECO:0000256" key="3">
    <source>
        <dbReference type="ARBA" id="ARBA00022884"/>
    </source>
</evidence>
<evidence type="ECO:0000256" key="7">
    <source>
        <dbReference type="HAMAP-Rule" id="MF_01307"/>
    </source>
</evidence>
<keyword evidence="2 7" id="KW-0699">rRNA-binding</keyword>
<dbReference type="PROSITE" id="PS50881">
    <property type="entry name" value="S5_DSRBD"/>
    <property type="match status" value="1"/>
</dbReference>
<evidence type="ECO:0000256" key="1">
    <source>
        <dbReference type="ARBA" id="ARBA00008945"/>
    </source>
</evidence>